<reference evidence="19 21" key="2">
    <citation type="submission" date="2018-11" db="EMBL/GenBank/DDBJ databases">
        <authorList>
            <consortium name="Pathogen Informatics"/>
        </authorList>
    </citation>
    <scope>NUCLEOTIDE SEQUENCE [LARGE SCALE GENOMIC DNA]</scope>
</reference>
<dbReference type="GO" id="GO:0071277">
    <property type="term" value="P:cellular response to calcium ion"/>
    <property type="evidence" value="ECO:0007669"/>
    <property type="project" value="UniProtKB-ARBA"/>
</dbReference>
<evidence type="ECO:0000256" key="16">
    <source>
        <dbReference type="ARBA" id="ARBA00074834"/>
    </source>
</evidence>
<dbReference type="GO" id="GO:0005737">
    <property type="term" value="C:cytoplasm"/>
    <property type="evidence" value="ECO:0007669"/>
    <property type="project" value="UniProtKB-SubCell"/>
</dbReference>
<keyword evidence="6" id="KW-0963">Cytoplasm</keyword>
<dbReference type="PANTHER" id="PTHR10857">
    <property type="entry name" value="COPINE"/>
    <property type="match status" value="1"/>
</dbReference>
<keyword evidence="7" id="KW-0597">Phosphoprotein</keyword>
<evidence type="ECO:0000256" key="15">
    <source>
        <dbReference type="ARBA" id="ARBA00065466"/>
    </source>
</evidence>
<keyword evidence="5" id="KW-1003">Cell membrane</keyword>
<evidence type="ECO:0000256" key="2">
    <source>
        <dbReference type="ARBA" id="ARBA00004236"/>
    </source>
</evidence>
<organism evidence="20 22">
    <name type="scientific">Dracunculus medinensis</name>
    <name type="common">Guinea worm</name>
    <dbReference type="NCBI Taxonomy" id="318479"/>
    <lineage>
        <taxon>Eukaryota</taxon>
        <taxon>Metazoa</taxon>
        <taxon>Ecdysozoa</taxon>
        <taxon>Nematoda</taxon>
        <taxon>Chromadorea</taxon>
        <taxon>Rhabditida</taxon>
        <taxon>Spirurina</taxon>
        <taxon>Dracunculoidea</taxon>
        <taxon>Dracunculidae</taxon>
        <taxon>Dracunculus</taxon>
    </lineage>
</organism>
<reference evidence="22" key="1">
    <citation type="submission" date="2017-02" db="UniProtKB">
        <authorList>
            <consortium name="WormBaseParasite"/>
        </authorList>
    </citation>
    <scope>IDENTIFICATION</scope>
</reference>
<dbReference type="Gene3D" id="2.60.40.150">
    <property type="entry name" value="C2 domain"/>
    <property type="match status" value="2"/>
</dbReference>
<dbReference type="CDD" id="cd04047">
    <property type="entry name" value="C2B_Copine"/>
    <property type="match status" value="1"/>
</dbReference>
<dbReference type="EMBL" id="UYYG01000024">
    <property type="protein sequence ID" value="VDN51588.1"/>
    <property type="molecule type" value="Genomic_DNA"/>
</dbReference>
<comment type="function">
    <text evidence="14">Calcium-dependent phospholipid-binding protein that plays a role in ERBB2-mediated tumor cell migration in response to growth factor heregulin stimulation.</text>
</comment>
<dbReference type="Proteomes" id="UP000274756">
    <property type="component" value="Unassembled WGS sequence"/>
</dbReference>
<dbReference type="InterPro" id="IPR045052">
    <property type="entry name" value="Copine"/>
</dbReference>
<dbReference type="PROSITE" id="PS50004">
    <property type="entry name" value="C2"/>
    <property type="match status" value="2"/>
</dbReference>
<evidence type="ECO:0000256" key="5">
    <source>
        <dbReference type="ARBA" id="ARBA00022475"/>
    </source>
</evidence>
<sequence>MNNIDDIPCSKIRLNLSAKNLYDSDVFSKSDPMCVVYLARDAKCDGNYHEIARTETIRNCLNPEWCKPIFVDYYFEEVQRVKFEIYDIDNTSCLLSEHDYLGKAESTLAEIVGAPSSSRILPLIGPKSGRKYGEIKVIAEEADDEAKETLQLVCAARNLDKKDLFGKSDPFLQIYRINDDGTEYLLHRTEVIKKTVNPEWKLIEISMQRLSFSNQERRLRFNCYDYDNDGGHDFIGHCETNVDRLLQKKDLELFLMNEKKLRRKWKMWKKYRNSGVLIFHTVAIKREYSFLDFITRGYYFDFLSLLCIVDFNEWAQLCSIVVQFSSI</sequence>
<dbReference type="FunFam" id="2.60.40.150:FF:000099">
    <property type="entry name" value="Copine 3"/>
    <property type="match status" value="1"/>
</dbReference>
<evidence type="ECO:0000256" key="17">
    <source>
        <dbReference type="ARBA" id="ARBA00076171"/>
    </source>
</evidence>
<evidence type="ECO:0000256" key="1">
    <source>
        <dbReference type="ARBA" id="ARBA00004123"/>
    </source>
</evidence>
<comment type="subcellular location">
    <subcellularLocation>
        <location evidence="3">Cell junction</location>
        <location evidence="3">Focal adhesion</location>
    </subcellularLocation>
    <subcellularLocation>
        <location evidence="2">Cell membrane</location>
    </subcellularLocation>
    <subcellularLocation>
        <location evidence="4">Cytoplasm</location>
    </subcellularLocation>
    <subcellularLocation>
        <location evidence="1">Nucleus</location>
    </subcellularLocation>
</comment>
<evidence type="ECO:0000256" key="9">
    <source>
        <dbReference type="ARBA" id="ARBA00022737"/>
    </source>
</evidence>
<keyword evidence="12" id="KW-0472">Membrane</keyword>
<evidence type="ECO:0000256" key="7">
    <source>
        <dbReference type="ARBA" id="ARBA00022553"/>
    </source>
</evidence>
<dbReference type="CDD" id="cd04048">
    <property type="entry name" value="C2A_Copine"/>
    <property type="match status" value="1"/>
</dbReference>
<dbReference type="SUPFAM" id="SSF49562">
    <property type="entry name" value="C2 domain (Calcium/lipid-binding domain, CaLB)"/>
    <property type="match status" value="2"/>
</dbReference>
<dbReference type="GO" id="GO:0005925">
    <property type="term" value="C:focal adhesion"/>
    <property type="evidence" value="ECO:0007669"/>
    <property type="project" value="UniProtKB-SubCell"/>
</dbReference>
<evidence type="ECO:0000256" key="13">
    <source>
        <dbReference type="ARBA" id="ARBA00023242"/>
    </source>
</evidence>
<gene>
    <name evidence="19" type="ORF">DME_LOCUS1561</name>
</gene>
<dbReference type="STRING" id="318479.A0A0N4UHF4"/>
<keyword evidence="9" id="KW-0677">Repeat</keyword>
<keyword evidence="10" id="KW-0106">Calcium</keyword>
<dbReference type="InterPro" id="IPR035892">
    <property type="entry name" value="C2_domain_sf"/>
</dbReference>
<dbReference type="FunFam" id="2.60.40.150:FF:000042">
    <property type="entry name" value="Copine 3"/>
    <property type="match status" value="1"/>
</dbReference>
<evidence type="ECO:0000256" key="14">
    <source>
        <dbReference type="ARBA" id="ARBA00058857"/>
    </source>
</evidence>
<dbReference type="WBParaSite" id="DME_0000698201-mRNA-1">
    <property type="protein sequence ID" value="DME_0000698201-mRNA-1"/>
    <property type="gene ID" value="DME_0000698201"/>
</dbReference>
<keyword evidence="8" id="KW-0479">Metal-binding</keyword>
<keyword evidence="13" id="KW-0539">Nucleus</keyword>
<dbReference type="Proteomes" id="UP000038040">
    <property type="component" value="Unplaced"/>
</dbReference>
<dbReference type="InterPro" id="IPR037768">
    <property type="entry name" value="C2B_Copine"/>
</dbReference>
<evidence type="ECO:0000256" key="3">
    <source>
        <dbReference type="ARBA" id="ARBA00004246"/>
    </source>
</evidence>
<evidence type="ECO:0000259" key="18">
    <source>
        <dbReference type="PROSITE" id="PS50004"/>
    </source>
</evidence>
<dbReference type="OrthoDB" id="5855668at2759"/>
<dbReference type="GO" id="GO:0005634">
    <property type="term" value="C:nucleus"/>
    <property type="evidence" value="ECO:0007669"/>
    <property type="project" value="UniProtKB-SubCell"/>
</dbReference>
<evidence type="ECO:0000256" key="4">
    <source>
        <dbReference type="ARBA" id="ARBA00004496"/>
    </source>
</evidence>
<dbReference type="Pfam" id="PF00168">
    <property type="entry name" value="C2"/>
    <property type="match status" value="2"/>
</dbReference>
<dbReference type="GO" id="GO:0046872">
    <property type="term" value="F:metal ion binding"/>
    <property type="evidence" value="ECO:0007669"/>
    <property type="project" value="UniProtKB-KW"/>
</dbReference>
<evidence type="ECO:0000313" key="21">
    <source>
        <dbReference type="Proteomes" id="UP000274756"/>
    </source>
</evidence>
<comment type="subunit">
    <text evidence="15">Monomer. Interacts with ERBB2 (preferentially with the tyrosine phosphorylated form); this interaction occurs at the cell membrane and is increased in a growth factor heregulin-dependent manner. Interacts with SHC1; this interaction may mediate the binding of CPNE3 with ERBB2. Interacts with RACK1.</text>
</comment>
<dbReference type="SMART" id="SM00239">
    <property type="entry name" value="C2"/>
    <property type="match status" value="2"/>
</dbReference>
<keyword evidence="11" id="KW-0965">Cell junction</keyword>
<dbReference type="GO" id="GO:0005886">
    <property type="term" value="C:plasma membrane"/>
    <property type="evidence" value="ECO:0007669"/>
    <property type="project" value="UniProtKB-SubCell"/>
</dbReference>
<evidence type="ECO:0000313" key="20">
    <source>
        <dbReference type="Proteomes" id="UP000038040"/>
    </source>
</evidence>
<protein>
    <recommendedName>
        <fullName evidence="16">Copine-3</fullName>
    </recommendedName>
    <alternativeName>
        <fullName evidence="17">Copine III</fullName>
    </alternativeName>
</protein>
<dbReference type="AlphaFoldDB" id="A0A0N4UHF4"/>
<accession>A0A0N4UHF4</accession>
<feature type="domain" description="C2" evidence="18">
    <location>
        <begin position="131"/>
        <end position="255"/>
    </location>
</feature>
<evidence type="ECO:0000313" key="22">
    <source>
        <dbReference type="WBParaSite" id="DME_0000698201-mRNA-1"/>
    </source>
</evidence>
<evidence type="ECO:0000256" key="12">
    <source>
        <dbReference type="ARBA" id="ARBA00023136"/>
    </source>
</evidence>
<evidence type="ECO:0000256" key="8">
    <source>
        <dbReference type="ARBA" id="ARBA00022723"/>
    </source>
</evidence>
<evidence type="ECO:0000256" key="6">
    <source>
        <dbReference type="ARBA" id="ARBA00022490"/>
    </source>
</evidence>
<keyword evidence="21" id="KW-1185">Reference proteome</keyword>
<feature type="domain" description="C2" evidence="18">
    <location>
        <begin position="1"/>
        <end position="121"/>
    </location>
</feature>
<proteinExistence type="predicted"/>
<dbReference type="GO" id="GO:0005544">
    <property type="term" value="F:calcium-dependent phospholipid binding"/>
    <property type="evidence" value="ECO:0007669"/>
    <property type="project" value="InterPro"/>
</dbReference>
<name>A0A0N4UHF4_DRAME</name>
<evidence type="ECO:0000313" key="19">
    <source>
        <dbReference type="EMBL" id="VDN51588.1"/>
    </source>
</evidence>
<evidence type="ECO:0000256" key="11">
    <source>
        <dbReference type="ARBA" id="ARBA00022949"/>
    </source>
</evidence>
<evidence type="ECO:0000256" key="10">
    <source>
        <dbReference type="ARBA" id="ARBA00022837"/>
    </source>
</evidence>
<dbReference type="InterPro" id="IPR000008">
    <property type="entry name" value="C2_dom"/>
</dbReference>
<dbReference type="PANTHER" id="PTHR10857:SF106">
    <property type="entry name" value="C2 DOMAIN-CONTAINING PROTEIN"/>
    <property type="match status" value="1"/>
</dbReference>